<keyword evidence="11" id="KW-1185">Reference proteome</keyword>
<feature type="transmembrane region" description="Helical" evidence="8">
    <location>
        <begin position="769"/>
        <end position="788"/>
    </location>
</feature>
<feature type="region of interest" description="Disordered" evidence="7">
    <location>
        <begin position="211"/>
        <end position="237"/>
    </location>
</feature>
<reference evidence="10" key="1">
    <citation type="journal article" date="2011" name="Genome Biol.">
        <title>The draft genome of the carcinogenic human liver fluke Clonorchis sinensis.</title>
        <authorList>
            <person name="Wang X."/>
            <person name="Chen W."/>
            <person name="Huang Y."/>
            <person name="Sun J."/>
            <person name="Men J."/>
            <person name="Liu H."/>
            <person name="Luo F."/>
            <person name="Guo L."/>
            <person name="Lv X."/>
            <person name="Deng C."/>
            <person name="Zhou C."/>
            <person name="Fan Y."/>
            <person name="Li X."/>
            <person name="Huang L."/>
            <person name="Hu Y."/>
            <person name="Liang C."/>
            <person name="Hu X."/>
            <person name="Xu J."/>
            <person name="Yu X."/>
        </authorList>
    </citation>
    <scope>NUCLEOTIDE SEQUENCE [LARGE SCALE GENOMIC DNA]</scope>
    <source>
        <strain evidence="10">Henan</strain>
    </source>
</reference>
<keyword evidence="5 8" id="KW-1133">Transmembrane helix</keyword>
<gene>
    <name evidence="10" type="ORF">CLF_103989</name>
</gene>
<dbReference type="GO" id="GO:0005789">
    <property type="term" value="C:endoplasmic reticulum membrane"/>
    <property type="evidence" value="ECO:0007669"/>
    <property type="project" value="UniProtKB-SubCell"/>
</dbReference>
<comment type="subcellular location">
    <subcellularLocation>
        <location evidence="1">Endoplasmic reticulum membrane</location>
        <topology evidence="1">Multi-pass membrane protein</topology>
    </subcellularLocation>
</comment>
<dbReference type="GO" id="GO:0004252">
    <property type="term" value="F:serine-type endopeptidase activity"/>
    <property type="evidence" value="ECO:0007669"/>
    <property type="project" value="InterPro"/>
</dbReference>
<dbReference type="Pfam" id="PF01694">
    <property type="entry name" value="Rhomboid"/>
    <property type="match status" value="1"/>
</dbReference>
<evidence type="ECO:0000256" key="3">
    <source>
        <dbReference type="ARBA" id="ARBA00022692"/>
    </source>
</evidence>
<feature type="domain" description="Peptidase S54 rhomboid" evidence="9">
    <location>
        <begin position="677"/>
        <end position="807"/>
    </location>
</feature>
<evidence type="ECO:0000256" key="2">
    <source>
        <dbReference type="ARBA" id="ARBA00009045"/>
    </source>
</evidence>
<dbReference type="InterPro" id="IPR022764">
    <property type="entry name" value="Peptidase_S54_rhomboid_dom"/>
</dbReference>
<comment type="similarity">
    <text evidence="2">Belongs to the peptidase S54 family.</text>
</comment>
<feature type="compositionally biased region" description="Basic and acidic residues" evidence="7">
    <location>
        <begin position="226"/>
        <end position="237"/>
    </location>
</feature>
<dbReference type="InterPro" id="IPR051512">
    <property type="entry name" value="Inactive_Rhomboid"/>
</dbReference>
<dbReference type="SUPFAM" id="SSF144091">
    <property type="entry name" value="Rhomboid-like"/>
    <property type="match status" value="1"/>
</dbReference>
<dbReference type="InterPro" id="IPR035952">
    <property type="entry name" value="Rhomboid-like_sf"/>
</dbReference>
<dbReference type="GO" id="GO:0042058">
    <property type="term" value="P:regulation of epidermal growth factor receptor signaling pathway"/>
    <property type="evidence" value="ECO:0007669"/>
    <property type="project" value="TreeGrafter"/>
</dbReference>
<keyword evidence="3 8" id="KW-0812">Transmembrane</keyword>
<evidence type="ECO:0000256" key="4">
    <source>
        <dbReference type="ARBA" id="ARBA00022824"/>
    </source>
</evidence>
<sequence length="963" mass="108480">MLRLGSNHGPSDQSLPRLSIYYTDDDLREWTERCWLYNLRTYGDDRDDDDNFAARPESREPVNFRRGNGRDVKYSDHWCFRHADKPITNVKDVGLLSRINETCRFANGYTVGKIDCIRNNNFGVRTSEERLLRSRCQHRPPMGPKSLDNGSHSTIEAELHTYDLDTSAWTTILNELRSSAGVIFLVTRSNTVIIDVVMLELSPEATAHKRRFRAKHSKRSQGARTIPHEDSTSSRRQDFEEVLSDIAEFDSEACESQILKRRSSSVQHEAHQQCSLALKPPDSAPACTTSRQKCVRLALSSIQETRDDEPSMGSVIGQRPLSSTETAFYSFEKSIDNSEYFFATELVSADSFAIASDTESFPLPIFSGTKQEQEQQEQLTEPPYYPRTLPKTWAFFDQTIPTTFATERCFPHFSVWVSSVQLAVFVATLLLFGWCPFGPSGQTRVLGRVLTPNLVVDHVCRVEYRSYFLSLRQSDLIRLGASFAPCMRPDESIQKEVIERQKAFDRASGCCMRNDGSGCYQTLRERCSYLLSTWLRHDTASSAIQTTIPNSRSSVPAVSPANTSFRAGPVCGLDPNYCLNPHPTQTTAWNSDDVTTWPVCHLSNNQSVQSGADQHMRCEVTGRPCCVGIRGECIITTREHCEFVQGLYNPKASLCSQVNCLERSCGLWSFINPAIPDQFYRPILSLFIHENLPVLLLSVLVQLVFVRRFEQFLGWWRIAVIFLLSSLFGSVVSVCLQPYQVGSGPSHTGVLLAQLVDFYYYREWVEDEYPGILCISLPIIFLFLLGFLPSLDNIANLMSAVAGILLYHVITTDARQSVRVRLACGLSYTVAWQLGTERVLQLDDFFVTTYADTFRDFECAISIIFSTQGKANLHGYKIFVLLLRISVLFAHSECGTASQGEQSHFQKIISEYKVLFPYQKLCILPRKSGVQLDGGVSFGHFGFVVNVAPTERQKGQAATGSLD</sequence>
<feature type="transmembrane region" description="Helical" evidence="8">
    <location>
        <begin position="715"/>
        <end position="736"/>
    </location>
</feature>
<dbReference type="Proteomes" id="UP000008909">
    <property type="component" value="Unassembled WGS sequence"/>
</dbReference>
<evidence type="ECO:0000256" key="8">
    <source>
        <dbReference type="SAM" id="Phobius"/>
    </source>
</evidence>
<organism evidence="10 11">
    <name type="scientific">Clonorchis sinensis</name>
    <name type="common">Chinese liver fluke</name>
    <dbReference type="NCBI Taxonomy" id="79923"/>
    <lineage>
        <taxon>Eukaryota</taxon>
        <taxon>Metazoa</taxon>
        <taxon>Spiralia</taxon>
        <taxon>Lophotrochozoa</taxon>
        <taxon>Platyhelminthes</taxon>
        <taxon>Trematoda</taxon>
        <taxon>Digenea</taxon>
        <taxon>Opisthorchiida</taxon>
        <taxon>Opisthorchiata</taxon>
        <taxon>Opisthorchiidae</taxon>
        <taxon>Clonorchis</taxon>
    </lineage>
</organism>
<dbReference type="EMBL" id="DF143009">
    <property type="protein sequence ID" value="GAA50046.1"/>
    <property type="molecule type" value="Genomic_DNA"/>
</dbReference>
<keyword evidence="4" id="KW-0256">Endoplasmic reticulum</keyword>
<dbReference type="PANTHER" id="PTHR45965:SF3">
    <property type="entry name" value="INACTIVE RHOMBOID PROTEIN 1"/>
    <property type="match status" value="1"/>
</dbReference>
<evidence type="ECO:0000256" key="6">
    <source>
        <dbReference type="ARBA" id="ARBA00023136"/>
    </source>
</evidence>
<evidence type="ECO:0000256" key="1">
    <source>
        <dbReference type="ARBA" id="ARBA00004477"/>
    </source>
</evidence>
<dbReference type="PANTHER" id="PTHR45965">
    <property type="entry name" value="INACTIVE RHOMBOID PROTEIN"/>
    <property type="match status" value="1"/>
</dbReference>
<dbReference type="GO" id="GO:0050708">
    <property type="term" value="P:regulation of protein secretion"/>
    <property type="evidence" value="ECO:0007669"/>
    <property type="project" value="TreeGrafter"/>
</dbReference>
<feature type="compositionally biased region" description="Basic residues" evidence="7">
    <location>
        <begin position="211"/>
        <end position="221"/>
    </location>
</feature>
<name>G7YAR1_CLOSI</name>
<evidence type="ECO:0000313" key="11">
    <source>
        <dbReference type="Proteomes" id="UP000008909"/>
    </source>
</evidence>
<keyword evidence="6 8" id="KW-0472">Membrane</keyword>
<proteinExistence type="inferred from homology"/>
<dbReference type="Gene3D" id="1.20.1540.10">
    <property type="entry name" value="Rhomboid-like"/>
    <property type="match status" value="1"/>
</dbReference>
<feature type="transmembrane region" description="Helical" evidence="8">
    <location>
        <begin position="691"/>
        <end position="709"/>
    </location>
</feature>
<reference key="2">
    <citation type="submission" date="2011-10" db="EMBL/GenBank/DDBJ databases">
        <title>The genome and transcriptome sequence of Clonorchis sinensis provide insights into the carcinogenic liver fluke.</title>
        <authorList>
            <person name="Wang X."/>
            <person name="Huang Y."/>
            <person name="Chen W."/>
            <person name="Liu H."/>
            <person name="Guo L."/>
            <person name="Chen Y."/>
            <person name="Luo F."/>
            <person name="Zhou W."/>
            <person name="Sun J."/>
            <person name="Mao Q."/>
            <person name="Liang P."/>
            <person name="Zhou C."/>
            <person name="Tian Y."/>
            <person name="Men J."/>
            <person name="Lv X."/>
            <person name="Huang L."/>
            <person name="Zhou J."/>
            <person name="Hu Y."/>
            <person name="Li R."/>
            <person name="Zhang F."/>
            <person name="Lei H."/>
            <person name="Li X."/>
            <person name="Hu X."/>
            <person name="Liang C."/>
            <person name="Xu J."/>
            <person name="Wu Z."/>
            <person name="Yu X."/>
        </authorList>
    </citation>
    <scope>NUCLEOTIDE SEQUENCE</scope>
    <source>
        <strain>Henan</strain>
    </source>
</reference>
<evidence type="ECO:0000259" key="9">
    <source>
        <dbReference type="Pfam" id="PF01694"/>
    </source>
</evidence>
<dbReference type="AlphaFoldDB" id="G7YAR1"/>
<evidence type="ECO:0000256" key="7">
    <source>
        <dbReference type="SAM" id="MobiDB-lite"/>
    </source>
</evidence>
<evidence type="ECO:0000256" key="5">
    <source>
        <dbReference type="ARBA" id="ARBA00022989"/>
    </source>
</evidence>
<protein>
    <submittedName>
        <fullName evidence="10">Inactive rhomboid protein 2</fullName>
    </submittedName>
</protein>
<accession>G7YAR1</accession>
<evidence type="ECO:0000313" key="10">
    <source>
        <dbReference type="EMBL" id="GAA50046.1"/>
    </source>
</evidence>